<sequence>MIGAALATAALLLAPPTATIDVLWTTIAARGAAVDVAFGVSCPAGFTGTVTVSVAQARDDGLQAHGTAVTDLACVGSALLYTQRVTATVTGAPFERGKATLAMQVVACDETECFSTPLNGTTRITKLP</sequence>
<dbReference type="RefSeq" id="WP_203776076.1">
    <property type="nucleotide sequence ID" value="NZ_BAAABO010000031.1"/>
</dbReference>
<evidence type="ECO:0000313" key="3">
    <source>
        <dbReference type="Proteomes" id="UP000609879"/>
    </source>
</evidence>
<name>A0ABQ3YI38_9ACTN</name>
<accession>A0ABQ3YI38</accession>
<comment type="caution">
    <text evidence="2">The sequence shown here is derived from an EMBL/GenBank/DDBJ whole genome shotgun (WGS) entry which is preliminary data.</text>
</comment>
<evidence type="ECO:0000256" key="1">
    <source>
        <dbReference type="SAM" id="SignalP"/>
    </source>
</evidence>
<keyword evidence="3" id="KW-1185">Reference proteome</keyword>
<evidence type="ECO:0000313" key="2">
    <source>
        <dbReference type="EMBL" id="GID79639.1"/>
    </source>
</evidence>
<feature type="signal peptide" evidence="1">
    <location>
        <begin position="1"/>
        <end position="20"/>
    </location>
</feature>
<gene>
    <name evidence="2" type="ORF">Ade02nite_82800</name>
</gene>
<keyword evidence="1" id="KW-0732">Signal</keyword>
<reference evidence="2 3" key="1">
    <citation type="submission" date="2021-01" db="EMBL/GenBank/DDBJ databases">
        <title>Whole genome shotgun sequence of Actinoplanes deccanensis NBRC 13994.</title>
        <authorList>
            <person name="Komaki H."/>
            <person name="Tamura T."/>
        </authorList>
    </citation>
    <scope>NUCLEOTIDE SEQUENCE [LARGE SCALE GENOMIC DNA]</scope>
    <source>
        <strain evidence="2 3">NBRC 13994</strain>
    </source>
</reference>
<protein>
    <submittedName>
        <fullName evidence="2">Uncharacterized protein</fullName>
    </submittedName>
</protein>
<feature type="chain" id="PRO_5045712618" evidence="1">
    <location>
        <begin position="21"/>
        <end position="128"/>
    </location>
</feature>
<proteinExistence type="predicted"/>
<organism evidence="2 3">
    <name type="scientific">Paractinoplanes deccanensis</name>
    <dbReference type="NCBI Taxonomy" id="113561"/>
    <lineage>
        <taxon>Bacteria</taxon>
        <taxon>Bacillati</taxon>
        <taxon>Actinomycetota</taxon>
        <taxon>Actinomycetes</taxon>
        <taxon>Micromonosporales</taxon>
        <taxon>Micromonosporaceae</taxon>
        <taxon>Paractinoplanes</taxon>
    </lineage>
</organism>
<dbReference type="Proteomes" id="UP000609879">
    <property type="component" value="Unassembled WGS sequence"/>
</dbReference>
<dbReference type="EMBL" id="BOMI01000175">
    <property type="protein sequence ID" value="GID79639.1"/>
    <property type="molecule type" value="Genomic_DNA"/>
</dbReference>